<dbReference type="GO" id="GO:0005737">
    <property type="term" value="C:cytoplasm"/>
    <property type="evidence" value="ECO:0007669"/>
    <property type="project" value="TreeGrafter"/>
</dbReference>
<protein>
    <submittedName>
        <fullName evidence="2">Uncharacterized protein</fullName>
    </submittedName>
</protein>
<feature type="compositionally biased region" description="Polar residues" evidence="1">
    <location>
        <begin position="130"/>
        <end position="162"/>
    </location>
</feature>
<dbReference type="GO" id="GO:0007169">
    <property type="term" value="P:cell surface receptor protein tyrosine kinase signaling pathway"/>
    <property type="evidence" value="ECO:0007669"/>
    <property type="project" value="TreeGrafter"/>
</dbReference>
<dbReference type="PANTHER" id="PTHR10654:SF18">
    <property type="entry name" value="IP17195P"/>
    <property type="match status" value="1"/>
</dbReference>
<organism evidence="2 3">
    <name type="scientific">Clonorchis sinensis</name>
    <name type="common">Chinese liver fluke</name>
    <dbReference type="NCBI Taxonomy" id="79923"/>
    <lineage>
        <taxon>Eukaryota</taxon>
        <taxon>Metazoa</taxon>
        <taxon>Spiralia</taxon>
        <taxon>Lophotrochozoa</taxon>
        <taxon>Platyhelminthes</taxon>
        <taxon>Trematoda</taxon>
        <taxon>Digenea</taxon>
        <taxon>Opisthorchiida</taxon>
        <taxon>Opisthorchiata</taxon>
        <taxon>Opisthorchiidae</taxon>
        <taxon>Clonorchis</taxon>
    </lineage>
</organism>
<dbReference type="SUPFAM" id="SSF50044">
    <property type="entry name" value="SH3-domain"/>
    <property type="match status" value="1"/>
</dbReference>
<dbReference type="InParanoid" id="A0A419Q9E4"/>
<dbReference type="InterPro" id="IPR036028">
    <property type="entry name" value="SH3-like_dom_sf"/>
</dbReference>
<feature type="region of interest" description="Disordered" evidence="1">
    <location>
        <begin position="130"/>
        <end position="217"/>
    </location>
</feature>
<dbReference type="Gene3D" id="2.30.30.40">
    <property type="entry name" value="SH3 Domains"/>
    <property type="match status" value="1"/>
</dbReference>
<dbReference type="GO" id="GO:0005886">
    <property type="term" value="C:plasma membrane"/>
    <property type="evidence" value="ECO:0007669"/>
    <property type="project" value="TreeGrafter"/>
</dbReference>
<accession>A0A419Q9E4</accession>
<proteinExistence type="predicted"/>
<gene>
    <name evidence="2" type="ORF">CSKR_113074</name>
</gene>
<dbReference type="Proteomes" id="UP000286415">
    <property type="component" value="Unassembled WGS sequence"/>
</dbReference>
<comment type="caution">
    <text evidence="2">The sequence shown here is derived from an EMBL/GenBank/DDBJ whole genome shotgun (WGS) entry which is preliminary data.</text>
</comment>
<dbReference type="InterPro" id="IPR037362">
    <property type="entry name" value="CAS_fam"/>
</dbReference>
<dbReference type="AlphaFoldDB" id="A0A419Q9E4"/>
<dbReference type="OrthoDB" id="5983572at2759"/>
<evidence type="ECO:0000313" key="3">
    <source>
        <dbReference type="Proteomes" id="UP000286415"/>
    </source>
</evidence>
<sequence length="688" mass="75699">MSTQQKRITKPLPILLARALYDNKAEFPAELSFCRGDVVTVLQRNPEGYIGWWICSYKGKLGIAPGNRFEVLGVVHRKNQDSENDVYDDPTEWLSTNVNKTATSSETVGLAMQTADLGVSSQPPYTNSLLNTRTHRTSGMTDSGNYSNRSSDASLGMQSTTGFLEGKSCSRPSGSHYEDYEDLDVSAQEDSGSEHPPVLYKSENEQYSPKGTTDDSSGAITLQQVKIQYINTTSTGEDLESKVNFVEGACLHHVSPDHDPTKLKQISSDAKRLSHLNDDCSDPYYDMDLAQPINRQTTGCVPDSLSSELDFLSTFRPLQRQIQSVIRHLTECLCTSSHPVKQPQTSPSRLNGSLLARQVVRQFSEDLAYLSKLCRAIVLISKDSPDPGLVRKFCTVQKTLDHTVPQLDRILEELSTSETKSHLEKPQLLSKMERLLKLIAQCMAVLETTVLTNINLLFSPTKLTDPLPQNQPDSKVNAFAHAAVDILSPSTAPPSSWSLNRTEDCSCNNVSYGSQSRLSELVKLIPVERFSELQSQCEHAWSSLQCFLGRVLPAKTGPPSSKTSNNPLTPKTVNTLVSATLDSCTELIKSVSSFCALLSTLVDTFTDKTEILALQNELTTKNDSLCEALKGIITQAKEVSSHLQKEKEGPPLPGPVLQRLIGAGHTVCLCVKSIEACISRYYDRTQTG</sequence>
<dbReference type="FunFam" id="2.30.30.40:FF:000009">
    <property type="entry name" value="Breast cancer anti-estrogen resistance 1"/>
    <property type="match status" value="1"/>
</dbReference>
<dbReference type="PROSITE" id="PS50002">
    <property type="entry name" value="SH3"/>
    <property type="match status" value="1"/>
</dbReference>
<dbReference type="InterPro" id="IPR001452">
    <property type="entry name" value="SH3_domain"/>
</dbReference>
<dbReference type="STRING" id="79923.A0A419Q9E4"/>
<name>A0A419Q9E4_CLOSI</name>
<dbReference type="EMBL" id="NIRI02000042">
    <property type="protein sequence ID" value="KAG5447722.1"/>
    <property type="molecule type" value="Genomic_DNA"/>
</dbReference>
<evidence type="ECO:0000256" key="1">
    <source>
        <dbReference type="SAM" id="MobiDB-lite"/>
    </source>
</evidence>
<dbReference type="Pfam" id="PF00018">
    <property type="entry name" value="SH3_1"/>
    <property type="match status" value="1"/>
</dbReference>
<evidence type="ECO:0000313" key="2">
    <source>
        <dbReference type="EMBL" id="KAG5447722.1"/>
    </source>
</evidence>
<dbReference type="GO" id="GO:0016477">
    <property type="term" value="P:cell migration"/>
    <property type="evidence" value="ECO:0007669"/>
    <property type="project" value="TreeGrafter"/>
</dbReference>
<feature type="compositionally biased region" description="Polar residues" evidence="1">
    <location>
        <begin position="205"/>
        <end position="217"/>
    </location>
</feature>
<dbReference type="CDD" id="cd11844">
    <property type="entry name" value="SH3_CAS"/>
    <property type="match status" value="1"/>
</dbReference>
<reference evidence="2 3" key="2">
    <citation type="journal article" date="2021" name="Genomics">
        <title>High-quality reference genome for Clonorchis sinensis.</title>
        <authorList>
            <person name="Young N.D."/>
            <person name="Stroehlein A.J."/>
            <person name="Kinkar L."/>
            <person name="Wang T."/>
            <person name="Sohn W.M."/>
            <person name="Chang B.C.H."/>
            <person name="Kaur P."/>
            <person name="Weisz D."/>
            <person name="Dudchenko O."/>
            <person name="Aiden E.L."/>
            <person name="Korhonen P.K."/>
            <person name="Gasser R.B."/>
        </authorList>
    </citation>
    <scope>NUCLEOTIDE SEQUENCE [LARGE SCALE GENOMIC DNA]</scope>
    <source>
        <strain evidence="2">Cs-k2</strain>
    </source>
</reference>
<dbReference type="SMART" id="SM00326">
    <property type="entry name" value="SH3"/>
    <property type="match status" value="1"/>
</dbReference>
<reference evidence="2 3" key="1">
    <citation type="journal article" date="2018" name="Biotechnol. Adv.">
        <title>Improved genomic resources and new bioinformatic workflow for the carcinogenic parasite Clonorchis sinensis: Biotechnological implications.</title>
        <authorList>
            <person name="Wang D."/>
            <person name="Korhonen P.K."/>
            <person name="Gasser R.B."/>
            <person name="Young N.D."/>
        </authorList>
    </citation>
    <scope>NUCLEOTIDE SEQUENCE [LARGE SCALE GENOMIC DNA]</scope>
    <source>
        <strain evidence="2">Cs-k2</strain>
    </source>
</reference>
<dbReference type="PANTHER" id="PTHR10654">
    <property type="entry name" value="CAS SCAFFOLDING PROTEIN"/>
    <property type="match status" value="1"/>
</dbReference>
<keyword evidence="3" id="KW-1185">Reference proteome</keyword>